<keyword evidence="8" id="KW-0443">Lipid metabolism</keyword>
<dbReference type="GO" id="GO:0005789">
    <property type="term" value="C:endoplasmic reticulum membrane"/>
    <property type="evidence" value="ECO:0007669"/>
    <property type="project" value="UniProtKB-SubCell"/>
</dbReference>
<comment type="similarity">
    <text evidence="2">Belongs to the diacylglycerol acyltransferase family.</text>
</comment>
<dbReference type="AlphaFoldDB" id="A0A6B0RTZ0"/>
<evidence type="ECO:0000256" key="5">
    <source>
        <dbReference type="ARBA" id="ARBA00022692"/>
    </source>
</evidence>
<evidence type="ECO:0000256" key="8">
    <source>
        <dbReference type="ARBA" id="ARBA00023098"/>
    </source>
</evidence>
<evidence type="ECO:0000256" key="2">
    <source>
        <dbReference type="ARBA" id="ARBA00005420"/>
    </source>
</evidence>
<dbReference type="GO" id="GO:0006651">
    <property type="term" value="P:diacylglycerol biosynthetic process"/>
    <property type="evidence" value="ECO:0007669"/>
    <property type="project" value="TreeGrafter"/>
</dbReference>
<keyword evidence="9" id="KW-0472">Membrane</keyword>
<proteinExistence type="inferred from homology"/>
<comment type="caution">
    <text evidence="11">The sequence shown here is derived from an EMBL/GenBank/DDBJ whole genome shotgun (WGS) entry which is preliminary data.</text>
</comment>
<evidence type="ECO:0000313" key="11">
    <source>
        <dbReference type="EMBL" id="MXQ92217.1"/>
    </source>
</evidence>
<evidence type="ECO:0000256" key="6">
    <source>
        <dbReference type="ARBA" id="ARBA00022824"/>
    </source>
</evidence>
<keyword evidence="10" id="KW-0012">Acyltransferase</keyword>
<dbReference type="InterPro" id="IPR007130">
    <property type="entry name" value="DAGAT"/>
</dbReference>
<reference evidence="11" key="1">
    <citation type="submission" date="2019-10" db="EMBL/GenBank/DDBJ databases">
        <title>The sequence and de novo assembly of the wild yak genome.</title>
        <authorList>
            <person name="Liu Y."/>
        </authorList>
    </citation>
    <scope>NUCLEOTIDE SEQUENCE [LARGE SCALE GENOMIC DNA]</scope>
    <source>
        <strain evidence="11">WY2019</strain>
    </source>
</reference>
<sequence>MSDYTESQRRYVSVDTAHIPCRVYIDTTGLVSADKESAAHILSRKGGGNLLFIIVGGVKEALNGRPGAYKLVLRNRKGFIRLALTHGYQEEGSEFSWRLARIVFWRQDCRGKCRFYFGKESLNPLTMKSLSW</sequence>
<evidence type="ECO:0000256" key="3">
    <source>
        <dbReference type="ARBA" id="ARBA00022516"/>
    </source>
</evidence>
<evidence type="ECO:0000256" key="1">
    <source>
        <dbReference type="ARBA" id="ARBA00004477"/>
    </source>
</evidence>
<dbReference type="Proteomes" id="UP000322234">
    <property type="component" value="Unassembled WGS sequence"/>
</dbReference>
<dbReference type="EMBL" id="VBQZ03000080">
    <property type="protein sequence ID" value="MXQ92217.1"/>
    <property type="molecule type" value="Genomic_DNA"/>
</dbReference>
<keyword evidence="4" id="KW-0808">Transferase</keyword>
<dbReference type="GO" id="GO:0019432">
    <property type="term" value="P:triglyceride biosynthetic process"/>
    <property type="evidence" value="ECO:0007669"/>
    <property type="project" value="TreeGrafter"/>
</dbReference>
<comment type="subcellular location">
    <subcellularLocation>
        <location evidence="1">Endoplasmic reticulum membrane</location>
        <topology evidence="1">Multi-pass membrane protein</topology>
    </subcellularLocation>
</comment>
<evidence type="ECO:0000256" key="7">
    <source>
        <dbReference type="ARBA" id="ARBA00022989"/>
    </source>
</evidence>
<gene>
    <name evidence="11" type="ORF">E5288_WYG020413</name>
</gene>
<dbReference type="GO" id="GO:0004144">
    <property type="term" value="F:diacylglycerol O-acyltransferase activity"/>
    <property type="evidence" value="ECO:0007669"/>
    <property type="project" value="TreeGrafter"/>
</dbReference>
<dbReference type="GO" id="GO:0003846">
    <property type="term" value="F:2-acylglycerol O-acyltransferase activity"/>
    <property type="evidence" value="ECO:0007669"/>
    <property type="project" value="TreeGrafter"/>
</dbReference>
<accession>A0A6B0RTZ0</accession>
<keyword evidence="12" id="KW-1185">Reference proteome</keyword>
<evidence type="ECO:0000313" key="12">
    <source>
        <dbReference type="Proteomes" id="UP000322234"/>
    </source>
</evidence>
<organism evidence="11 12">
    <name type="scientific">Bos mutus</name>
    <name type="common">wild yak</name>
    <dbReference type="NCBI Taxonomy" id="72004"/>
    <lineage>
        <taxon>Eukaryota</taxon>
        <taxon>Metazoa</taxon>
        <taxon>Chordata</taxon>
        <taxon>Craniata</taxon>
        <taxon>Vertebrata</taxon>
        <taxon>Euteleostomi</taxon>
        <taxon>Mammalia</taxon>
        <taxon>Eutheria</taxon>
        <taxon>Laurasiatheria</taxon>
        <taxon>Artiodactyla</taxon>
        <taxon>Ruminantia</taxon>
        <taxon>Pecora</taxon>
        <taxon>Bovidae</taxon>
        <taxon>Bovinae</taxon>
        <taxon>Bos</taxon>
    </lineage>
</organism>
<evidence type="ECO:0000256" key="10">
    <source>
        <dbReference type="ARBA" id="ARBA00023315"/>
    </source>
</evidence>
<dbReference type="PANTHER" id="PTHR12317:SF74">
    <property type="entry name" value="2-ACYLGLYCEROL O-ACYLTRANSFERASE 2"/>
    <property type="match status" value="1"/>
</dbReference>
<keyword evidence="7" id="KW-1133">Transmembrane helix</keyword>
<keyword evidence="3" id="KW-0444">Lipid biosynthesis</keyword>
<evidence type="ECO:0000256" key="4">
    <source>
        <dbReference type="ARBA" id="ARBA00022679"/>
    </source>
</evidence>
<protein>
    <submittedName>
        <fullName evidence="11">Uncharacterized protein</fullName>
    </submittedName>
</protein>
<dbReference type="PANTHER" id="PTHR12317">
    <property type="entry name" value="DIACYLGLYCEROL O-ACYLTRANSFERASE"/>
    <property type="match status" value="1"/>
</dbReference>
<keyword evidence="5" id="KW-0812">Transmembrane</keyword>
<keyword evidence="6" id="KW-0256">Endoplasmic reticulum</keyword>
<name>A0A6B0RTZ0_9CETA</name>
<dbReference type="Pfam" id="PF03982">
    <property type="entry name" value="DAGAT"/>
    <property type="match status" value="1"/>
</dbReference>
<evidence type="ECO:0000256" key="9">
    <source>
        <dbReference type="ARBA" id="ARBA00023136"/>
    </source>
</evidence>